<dbReference type="PANTHER" id="PTHR42920">
    <property type="entry name" value="OS03G0707200 PROTEIN-RELATED"/>
    <property type="match status" value="1"/>
</dbReference>
<keyword evidence="3" id="KW-1003">Cell membrane</keyword>
<dbReference type="InterPro" id="IPR000620">
    <property type="entry name" value="EamA_dom"/>
</dbReference>
<feature type="transmembrane region" description="Helical" evidence="7">
    <location>
        <begin position="219"/>
        <end position="237"/>
    </location>
</feature>
<evidence type="ECO:0000256" key="2">
    <source>
        <dbReference type="ARBA" id="ARBA00007362"/>
    </source>
</evidence>
<dbReference type="InterPro" id="IPR051258">
    <property type="entry name" value="Diverse_Substrate_Transporter"/>
</dbReference>
<feature type="transmembrane region" description="Helical" evidence="7">
    <location>
        <begin position="153"/>
        <end position="172"/>
    </location>
</feature>
<comment type="similarity">
    <text evidence="2">Belongs to the EamA transporter family.</text>
</comment>
<evidence type="ECO:0000259" key="8">
    <source>
        <dbReference type="Pfam" id="PF00892"/>
    </source>
</evidence>
<dbReference type="InterPro" id="IPR037185">
    <property type="entry name" value="EmrE-like"/>
</dbReference>
<keyword evidence="5 7" id="KW-1133">Transmembrane helix</keyword>
<reference evidence="10" key="1">
    <citation type="submission" date="2018-08" db="EMBL/GenBank/DDBJ databases">
        <authorList>
            <person name="Chevrot R."/>
        </authorList>
    </citation>
    <scope>NUCLEOTIDE SEQUENCE [LARGE SCALE GENOMIC DNA]</scope>
</reference>
<dbReference type="GO" id="GO:0005886">
    <property type="term" value="C:plasma membrane"/>
    <property type="evidence" value="ECO:0007669"/>
    <property type="project" value="UniProtKB-SubCell"/>
</dbReference>
<dbReference type="Pfam" id="PF00892">
    <property type="entry name" value="EamA"/>
    <property type="match status" value="2"/>
</dbReference>
<feature type="transmembrane region" description="Helical" evidence="7">
    <location>
        <begin position="249"/>
        <end position="269"/>
    </location>
</feature>
<dbReference type="RefSeq" id="WP_138187668.1">
    <property type="nucleotide sequence ID" value="NZ_LS992241.1"/>
</dbReference>
<evidence type="ECO:0000256" key="4">
    <source>
        <dbReference type="ARBA" id="ARBA00022692"/>
    </source>
</evidence>
<evidence type="ECO:0000256" key="7">
    <source>
        <dbReference type="SAM" id="Phobius"/>
    </source>
</evidence>
<evidence type="ECO:0000256" key="3">
    <source>
        <dbReference type="ARBA" id="ARBA00022475"/>
    </source>
</evidence>
<feature type="transmembrane region" description="Helical" evidence="7">
    <location>
        <begin position="123"/>
        <end position="141"/>
    </location>
</feature>
<feature type="transmembrane region" description="Helical" evidence="7">
    <location>
        <begin position="35"/>
        <end position="56"/>
    </location>
</feature>
<accession>A0A383RFA6</accession>
<protein>
    <submittedName>
        <fullName evidence="9">Permease of the drug/metabolite transporter (DMT) superfamily</fullName>
    </submittedName>
</protein>
<dbReference type="Proteomes" id="UP000304148">
    <property type="component" value="Chromosome"/>
</dbReference>
<evidence type="ECO:0000313" key="9">
    <source>
        <dbReference type="EMBL" id="SYX85777.1"/>
    </source>
</evidence>
<proteinExistence type="inferred from homology"/>
<evidence type="ECO:0000256" key="6">
    <source>
        <dbReference type="ARBA" id="ARBA00023136"/>
    </source>
</evidence>
<feature type="transmembrane region" description="Helical" evidence="7">
    <location>
        <begin position="179"/>
        <end position="199"/>
    </location>
</feature>
<gene>
    <name evidence="9" type="ORF">PBLR_14199</name>
</gene>
<comment type="subcellular location">
    <subcellularLocation>
        <location evidence="1">Cell membrane</location>
        <topology evidence="1">Multi-pass membrane protein</topology>
    </subcellularLocation>
</comment>
<feature type="transmembrane region" description="Helical" evidence="7">
    <location>
        <begin position="9"/>
        <end position="29"/>
    </location>
</feature>
<dbReference type="EMBL" id="LS992241">
    <property type="protein sequence ID" value="SYX85777.1"/>
    <property type="molecule type" value="Genomic_DNA"/>
</dbReference>
<feature type="domain" description="EamA" evidence="8">
    <location>
        <begin position="6"/>
        <end position="140"/>
    </location>
</feature>
<keyword evidence="6 7" id="KW-0472">Membrane</keyword>
<dbReference type="PANTHER" id="PTHR42920:SF5">
    <property type="entry name" value="EAMA DOMAIN-CONTAINING PROTEIN"/>
    <property type="match status" value="1"/>
</dbReference>
<evidence type="ECO:0000313" key="10">
    <source>
        <dbReference type="Proteomes" id="UP000304148"/>
    </source>
</evidence>
<dbReference type="AlphaFoldDB" id="A0A383RFA6"/>
<dbReference type="SUPFAM" id="SSF103481">
    <property type="entry name" value="Multidrug resistance efflux transporter EmrE"/>
    <property type="match status" value="2"/>
</dbReference>
<feature type="transmembrane region" description="Helical" evidence="7">
    <location>
        <begin position="68"/>
        <end position="92"/>
    </location>
</feature>
<organism evidence="9 10">
    <name type="scientific">Paenibacillus alvei</name>
    <name type="common">Bacillus alvei</name>
    <dbReference type="NCBI Taxonomy" id="44250"/>
    <lineage>
        <taxon>Bacteria</taxon>
        <taxon>Bacillati</taxon>
        <taxon>Bacillota</taxon>
        <taxon>Bacilli</taxon>
        <taxon>Bacillales</taxon>
        <taxon>Paenibacillaceae</taxon>
        <taxon>Paenibacillus</taxon>
    </lineage>
</organism>
<evidence type="ECO:0000256" key="5">
    <source>
        <dbReference type="ARBA" id="ARBA00022989"/>
    </source>
</evidence>
<feature type="domain" description="EamA" evidence="8">
    <location>
        <begin position="150"/>
        <end position="289"/>
    </location>
</feature>
<evidence type="ECO:0000256" key="1">
    <source>
        <dbReference type="ARBA" id="ARBA00004651"/>
    </source>
</evidence>
<feature type="transmembrane region" description="Helical" evidence="7">
    <location>
        <begin position="98"/>
        <end position="116"/>
    </location>
</feature>
<name>A0A383RFA6_PAEAL</name>
<keyword evidence="4 7" id="KW-0812">Transmembrane</keyword>
<sequence>MKRTWLADVCLLLVALIWGSTFLVVQHAVHTLLPLAFNAIRFACAGLLFAVVLLLTRRTLTIFLNKRLLLHGGILGLWLFSAYAFQTIGLLYTTTTNTGFLTGLSVVLVPFITLWLSKQRLTLPTWISALLALCGLYLLAFNGGVVEWNKGDGLVLLCAVGFAMHIALTGRFASQHDTLPLVTVQLITVGILSGISSAVFEPQLTMNLLGQALSEPKVLYALAISIGLSTAFAFWAQTWCQKYTSATRVAILFAMEPVFAAITGVTFAGEALGGWALAGCGLIFIGMIVAELKWSGHAVQ</sequence>
<feature type="transmembrane region" description="Helical" evidence="7">
    <location>
        <begin position="275"/>
        <end position="294"/>
    </location>
</feature>